<organism evidence="1">
    <name type="scientific">Borely moumouvirus</name>
    <dbReference type="NCBI Taxonomy" id="2712067"/>
    <lineage>
        <taxon>Viruses</taxon>
        <taxon>Varidnaviria</taxon>
        <taxon>Bamfordvirae</taxon>
        <taxon>Nucleocytoviricota</taxon>
        <taxon>Megaviricetes</taxon>
        <taxon>Imitervirales</taxon>
        <taxon>Mimiviridae</taxon>
        <taxon>Megamimivirinae</taxon>
        <taxon>Moumouvirus</taxon>
    </lineage>
</organism>
<sequence>MDNSDKVFKIIIKNPKNFIDTLICLSKIVSNCFIELVPNENNGGKIRIKYFSNNVFVFVLFEEEIFKNFKCVREGLISNIKISGLKFYDGSLEKTVIYLNTGEQNIFINNKYYNYEEQIKIPIKKNIHEKISNLPKFPKIIYDYKITLEISCLEDVCTKLENISKNMKISVTKNNISFKSKRKISQTKIKFKDDTRENNMLNYNIYSIVKNKYISKLSKSIKYGMVELYLKEKNQPILFKLPMGKNIELLVLIPDESDKNFELFLV</sequence>
<dbReference type="Gene3D" id="3.70.10.10">
    <property type="match status" value="1"/>
</dbReference>
<dbReference type="EMBL" id="MN175499">
    <property type="protein sequence ID" value="QID06595.1"/>
    <property type="molecule type" value="Genomic_DNA"/>
</dbReference>
<accession>A0A6G6ACM4</accession>
<evidence type="ECO:0000313" key="1">
    <source>
        <dbReference type="EMBL" id="QID06595.1"/>
    </source>
</evidence>
<name>A0A6G6ACM4_9VIRU</name>
<dbReference type="InterPro" id="IPR046938">
    <property type="entry name" value="DNA_clamp_sf"/>
</dbReference>
<reference evidence="1" key="1">
    <citation type="submission" date="2019-07" db="EMBL/GenBank/DDBJ databases">
        <title>The discovery of a new lineage B mimivirus raises questions about particles surface fibrils.</title>
        <authorList>
            <person name="Silva L.K.S."/>
            <person name="Rodrigues R.A.L."/>
            <person name="Andrade A.C.S.P."/>
            <person name="Hikida H."/>
            <person name="Andreani J."/>
            <person name="Levasseur A."/>
            <person name="La Scola B."/>
            <person name="Abrahao J.S."/>
        </authorList>
    </citation>
    <scope>NUCLEOTIDE SEQUENCE</scope>
    <source>
        <strain evidence="1">B60</strain>
    </source>
</reference>
<proteinExistence type="predicted"/>
<dbReference type="SUPFAM" id="SSF55979">
    <property type="entry name" value="DNA clamp"/>
    <property type="match status" value="1"/>
</dbReference>
<protein>
    <submittedName>
        <fullName evidence="1">Proliferating cell nuclear antigen domain-containing protein</fullName>
    </submittedName>
</protein>